<proteinExistence type="predicted"/>
<dbReference type="AlphaFoldDB" id="A0A6H5HNR4"/>
<keyword evidence="2" id="KW-1185">Reference proteome</keyword>
<reference evidence="1 2" key="1">
    <citation type="submission" date="2020-02" db="EMBL/GenBank/DDBJ databases">
        <authorList>
            <person name="Ferguson B K."/>
        </authorList>
    </citation>
    <scope>NUCLEOTIDE SEQUENCE [LARGE SCALE GENOMIC DNA]</scope>
</reference>
<evidence type="ECO:0000313" key="2">
    <source>
        <dbReference type="Proteomes" id="UP000479000"/>
    </source>
</evidence>
<gene>
    <name evidence="1" type="ORF">NTEN_LOCUS23643</name>
</gene>
<sequence length="538" mass="62347">MNREIKESLSRNTQDLYTIRCLLHQISRVPDEGFRPMNSDAFYSNQKSLLDCLDEVKYSLNQFVAVLEAFPEKPSQSRDLESVPRIHPASNRPMVDAFKYDDQWQNTFSQITKTLRTAAKLKIEIEKFGRHRIFSKNACLDMTEVVDVLVDAEHADKLDECQRMLSSLVKELLEIIDRFGAEIDGEFSTNPLTICIEKIASRISSVDTQLLSTLPSGAHEETFAHEFTASLNQVVHDCLITVQNVYKNHVNNTMEKSKDNEHNGTEEEEKFVLEDDHVKEKISERLSADIDNFKIKNVCLQLKQLLFKLSRSGNSADIDQCARATTSRKTFKMKEKKAKEKEPKEGWDWAKAKVKKTCPNRSKVWINSKMRNGLRNIRNRRSTKIARKKKKESRWKRTSLVNSKTWKRKETMTTTMKTRKKTAKSLIRRWAIPKKGRKLSIKRYGAAIRRKKRRTKIWKPKRETRARKRLKKSSAPKTTTIRPVMTIGPTIRNGGSRISRKSTKWRNPKLTMIKSTLITVGIIILPGSHFCSYDVQPY</sequence>
<dbReference type="EMBL" id="CADCXU010034823">
    <property type="protein sequence ID" value="CAB0020028.1"/>
    <property type="molecule type" value="Genomic_DNA"/>
</dbReference>
<dbReference type="Proteomes" id="UP000479000">
    <property type="component" value="Unassembled WGS sequence"/>
</dbReference>
<name>A0A6H5HNR4_9HEMI</name>
<evidence type="ECO:0000313" key="1">
    <source>
        <dbReference type="EMBL" id="CAB0020028.1"/>
    </source>
</evidence>
<accession>A0A6H5HNR4</accession>
<organism evidence="1 2">
    <name type="scientific">Nesidiocoris tenuis</name>
    <dbReference type="NCBI Taxonomy" id="355587"/>
    <lineage>
        <taxon>Eukaryota</taxon>
        <taxon>Metazoa</taxon>
        <taxon>Ecdysozoa</taxon>
        <taxon>Arthropoda</taxon>
        <taxon>Hexapoda</taxon>
        <taxon>Insecta</taxon>
        <taxon>Pterygota</taxon>
        <taxon>Neoptera</taxon>
        <taxon>Paraneoptera</taxon>
        <taxon>Hemiptera</taxon>
        <taxon>Heteroptera</taxon>
        <taxon>Panheteroptera</taxon>
        <taxon>Cimicomorpha</taxon>
        <taxon>Miridae</taxon>
        <taxon>Dicyphina</taxon>
        <taxon>Nesidiocoris</taxon>
    </lineage>
</organism>
<protein>
    <submittedName>
        <fullName evidence="1">Uncharacterized protein</fullName>
    </submittedName>
</protein>